<evidence type="ECO:0000256" key="4">
    <source>
        <dbReference type="ARBA" id="ARBA00022801"/>
    </source>
</evidence>
<evidence type="ECO:0000259" key="8">
    <source>
        <dbReference type="PROSITE" id="PS51762"/>
    </source>
</evidence>
<dbReference type="AlphaFoldDB" id="A0A0E9MX92"/>
<dbReference type="CDD" id="cd08023">
    <property type="entry name" value="GH16_laminarinase_like"/>
    <property type="match status" value="1"/>
</dbReference>
<dbReference type="PANTHER" id="PTHR10963:SF55">
    <property type="entry name" value="GLYCOSIDE HYDROLASE FAMILY 16 PROTEIN"/>
    <property type="match status" value="1"/>
</dbReference>
<dbReference type="InterPro" id="IPR013320">
    <property type="entry name" value="ConA-like_dom_sf"/>
</dbReference>
<comment type="caution">
    <text evidence="9">The sequence shown here is derived from an EMBL/GenBank/DDBJ whole genome shotgun (WGS) entry which is preliminary data.</text>
</comment>
<dbReference type="SMART" id="SM00237">
    <property type="entry name" value="Calx_beta"/>
    <property type="match status" value="1"/>
</dbReference>
<comment type="similarity">
    <text evidence="1">Belongs to the glycosyl hydrolase 16 family.</text>
</comment>
<dbReference type="InterPro" id="IPR003644">
    <property type="entry name" value="Calx_beta"/>
</dbReference>
<evidence type="ECO:0000256" key="6">
    <source>
        <dbReference type="ARBA" id="ARBA00023295"/>
    </source>
</evidence>
<protein>
    <submittedName>
        <fullName evidence="9">Putative endo-1,3-beta-glucanase</fullName>
    </submittedName>
</protein>
<evidence type="ECO:0000256" key="1">
    <source>
        <dbReference type="ARBA" id="ARBA00006865"/>
    </source>
</evidence>
<dbReference type="Pfam" id="PF00722">
    <property type="entry name" value="Glyco_hydro_16"/>
    <property type="match status" value="1"/>
</dbReference>
<dbReference type="SUPFAM" id="SSF141072">
    <property type="entry name" value="CalX-like"/>
    <property type="match status" value="1"/>
</dbReference>
<dbReference type="Gene3D" id="2.60.40.2030">
    <property type="match status" value="1"/>
</dbReference>
<dbReference type="PROSITE" id="PS51762">
    <property type="entry name" value="GH16_2"/>
    <property type="match status" value="1"/>
</dbReference>
<dbReference type="OrthoDB" id="9809583at2"/>
<dbReference type="InterPro" id="IPR050546">
    <property type="entry name" value="Glycosyl_Hydrlase_16"/>
</dbReference>
<evidence type="ECO:0000256" key="2">
    <source>
        <dbReference type="ARBA" id="ARBA00022729"/>
    </source>
</evidence>
<dbReference type="Pfam" id="PF03160">
    <property type="entry name" value="Calx-beta"/>
    <property type="match status" value="1"/>
</dbReference>
<proteinExistence type="inferred from homology"/>
<dbReference type="GO" id="GO:0005975">
    <property type="term" value="P:carbohydrate metabolic process"/>
    <property type="evidence" value="ECO:0007669"/>
    <property type="project" value="InterPro"/>
</dbReference>
<dbReference type="EMBL" id="BBWV01000001">
    <property type="protein sequence ID" value="GAO42219.1"/>
    <property type="molecule type" value="Genomic_DNA"/>
</dbReference>
<reference evidence="9 10" key="1">
    <citation type="submission" date="2015-04" db="EMBL/GenBank/DDBJ databases">
        <title>Whole genome shotgun sequence of Flavihumibacter petaseus NBRC 106054.</title>
        <authorList>
            <person name="Miyazawa S."/>
            <person name="Hosoyama A."/>
            <person name="Hashimoto M."/>
            <person name="Noguchi M."/>
            <person name="Tsuchikane K."/>
            <person name="Ohji S."/>
            <person name="Yamazoe A."/>
            <person name="Ichikawa N."/>
            <person name="Kimura A."/>
            <person name="Fujita N."/>
        </authorList>
    </citation>
    <scope>NUCLEOTIDE SEQUENCE [LARGE SCALE GENOMIC DNA]</scope>
    <source>
        <strain evidence="9 10">NBRC 106054</strain>
    </source>
</reference>
<dbReference type="InterPro" id="IPR000757">
    <property type="entry name" value="Beta-glucanase-like"/>
</dbReference>
<feature type="chain" id="PRO_5002429880" evidence="7">
    <location>
        <begin position="29"/>
        <end position="405"/>
    </location>
</feature>
<keyword evidence="3" id="KW-0677">Repeat</keyword>
<dbReference type="GO" id="GO:0004553">
    <property type="term" value="F:hydrolase activity, hydrolyzing O-glycosyl compounds"/>
    <property type="evidence" value="ECO:0007669"/>
    <property type="project" value="InterPro"/>
</dbReference>
<feature type="signal peptide" evidence="7">
    <location>
        <begin position="1"/>
        <end position="28"/>
    </location>
</feature>
<keyword evidence="10" id="KW-1185">Reference proteome</keyword>
<organism evidence="9 10">
    <name type="scientific">Flavihumibacter petaseus NBRC 106054</name>
    <dbReference type="NCBI Taxonomy" id="1220578"/>
    <lineage>
        <taxon>Bacteria</taxon>
        <taxon>Pseudomonadati</taxon>
        <taxon>Bacteroidota</taxon>
        <taxon>Chitinophagia</taxon>
        <taxon>Chitinophagales</taxon>
        <taxon>Chitinophagaceae</taxon>
        <taxon>Flavihumibacter</taxon>
    </lineage>
</organism>
<evidence type="ECO:0000256" key="5">
    <source>
        <dbReference type="ARBA" id="ARBA00022837"/>
    </source>
</evidence>
<dbReference type="GO" id="GO:0007154">
    <property type="term" value="P:cell communication"/>
    <property type="evidence" value="ECO:0007669"/>
    <property type="project" value="InterPro"/>
</dbReference>
<dbReference type="PANTHER" id="PTHR10963">
    <property type="entry name" value="GLYCOSYL HYDROLASE-RELATED"/>
    <property type="match status" value="1"/>
</dbReference>
<sequence>MYMKINYLPWKPLLLTIAVLSACGKKSADPDPAPPSTPPTVSIEDVALFEGNTASQQFSVSVSLSRNAEKEVSVKWSTAEGTAKAGGDFTAVDNATLVFAPGEKTKSVTVVVSGDDIREPDETFSIQLSSPSNATLSRSTATVSIKNDDSKIVINNAGYDAATTYVGKTLVWSDECDGPAVDIQSWTFQNGDGCPNICGWGNNELEYYRPENLTFQEGKMLIEAKKESLGGRAYTSSKIIGAGKNAFKYGRIDIRAILPKGKGFWPAFWLLPEGNKFGNWPTSGEIDIMELVGNEPGKVLGTVHYGPGPGSIHTSGTYTLPGSKTFNDEFHVFSLEWEEDTIRWYVDDQLFYTVTKTMVAPQTYPFNEDFFFIVNFAVGGNWPGSPDATSVFPQWLIVDYIRLYQ</sequence>
<evidence type="ECO:0000313" key="10">
    <source>
        <dbReference type="Proteomes" id="UP000033121"/>
    </source>
</evidence>
<dbReference type="PROSITE" id="PS51257">
    <property type="entry name" value="PROKAR_LIPOPROTEIN"/>
    <property type="match status" value="1"/>
</dbReference>
<evidence type="ECO:0000313" key="9">
    <source>
        <dbReference type="EMBL" id="GAO42219.1"/>
    </source>
</evidence>
<dbReference type="InterPro" id="IPR038081">
    <property type="entry name" value="CalX-like_sf"/>
</dbReference>
<keyword evidence="5" id="KW-0106">Calcium</keyword>
<evidence type="ECO:0000256" key="3">
    <source>
        <dbReference type="ARBA" id="ARBA00022737"/>
    </source>
</evidence>
<dbReference type="Proteomes" id="UP000033121">
    <property type="component" value="Unassembled WGS sequence"/>
</dbReference>
<dbReference type="STRING" id="1220578.FPE01S_01_12320"/>
<keyword evidence="4" id="KW-0378">Hydrolase</keyword>
<dbReference type="GO" id="GO:0016020">
    <property type="term" value="C:membrane"/>
    <property type="evidence" value="ECO:0007669"/>
    <property type="project" value="InterPro"/>
</dbReference>
<dbReference type="Gene3D" id="2.60.120.200">
    <property type="match status" value="1"/>
</dbReference>
<evidence type="ECO:0000256" key="7">
    <source>
        <dbReference type="SAM" id="SignalP"/>
    </source>
</evidence>
<name>A0A0E9MX92_9BACT</name>
<dbReference type="PROSITE" id="PS01034">
    <property type="entry name" value="GH16_1"/>
    <property type="match status" value="1"/>
</dbReference>
<dbReference type="SUPFAM" id="SSF49899">
    <property type="entry name" value="Concanavalin A-like lectins/glucanases"/>
    <property type="match status" value="1"/>
</dbReference>
<keyword evidence="2 7" id="KW-0732">Signal</keyword>
<dbReference type="InterPro" id="IPR008263">
    <property type="entry name" value="GH16_AS"/>
</dbReference>
<feature type="domain" description="GH16" evidence="8">
    <location>
        <begin position="157"/>
        <end position="405"/>
    </location>
</feature>
<accession>A0A0E9MX92</accession>
<gene>
    <name evidence="9" type="ORF">FPE01S_01_12320</name>
</gene>
<keyword evidence="6" id="KW-0326">Glycosidase</keyword>